<evidence type="ECO:0000313" key="1">
    <source>
        <dbReference type="EMBL" id="MBB5062569.1"/>
    </source>
</evidence>
<gene>
    <name evidence="1" type="ORF">HDF15_000899</name>
</gene>
<dbReference type="EMBL" id="JACHIO010000003">
    <property type="protein sequence ID" value="MBB5062569.1"/>
    <property type="molecule type" value="Genomic_DNA"/>
</dbReference>
<comment type="caution">
    <text evidence="1">The sequence shown here is derived from an EMBL/GenBank/DDBJ whole genome shotgun (WGS) entry which is preliminary data.</text>
</comment>
<sequence length="204" mass="22308">MLDEGRNHFMQEIGGELLPVEVRCQHSQPVTVALTHMSPVYGAVCEDLPKLADALGVEDEDIMLSLPAQVVSTGVAHLLVPVIDREIVTKAQPDPQQLKRLLQEVDGEGCYLYCLDDSELPSSVAHARFFNPAQGIVEEAATATAAVPLAGFMLRYGIAGNRKTLFIEQGYEMKRPCVLEVEIEDDVLRLAGRAITVMEGTLHI</sequence>
<proteinExistence type="predicted"/>
<dbReference type="PANTHER" id="PTHR13774">
    <property type="entry name" value="PHENAZINE BIOSYNTHESIS PROTEIN"/>
    <property type="match status" value="1"/>
</dbReference>
<accession>A0A7W8E8I5</accession>
<organism evidence="1 2">
    <name type="scientific">Granulicella mallensis</name>
    <dbReference type="NCBI Taxonomy" id="940614"/>
    <lineage>
        <taxon>Bacteria</taxon>
        <taxon>Pseudomonadati</taxon>
        <taxon>Acidobacteriota</taxon>
        <taxon>Terriglobia</taxon>
        <taxon>Terriglobales</taxon>
        <taxon>Acidobacteriaceae</taxon>
        <taxon>Granulicella</taxon>
    </lineage>
</organism>
<dbReference type="NCBIfam" id="TIGR00654">
    <property type="entry name" value="PhzF_family"/>
    <property type="match status" value="1"/>
</dbReference>
<dbReference type="Gene3D" id="3.10.310.10">
    <property type="entry name" value="Diaminopimelate Epimerase, Chain A, domain 1"/>
    <property type="match status" value="1"/>
</dbReference>
<dbReference type="Pfam" id="PF02567">
    <property type="entry name" value="PhzC-PhzF"/>
    <property type="match status" value="1"/>
</dbReference>
<evidence type="ECO:0000313" key="2">
    <source>
        <dbReference type="Proteomes" id="UP000584867"/>
    </source>
</evidence>
<dbReference type="GO" id="GO:0005737">
    <property type="term" value="C:cytoplasm"/>
    <property type="evidence" value="ECO:0007669"/>
    <property type="project" value="TreeGrafter"/>
</dbReference>
<dbReference type="Proteomes" id="UP000584867">
    <property type="component" value="Unassembled WGS sequence"/>
</dbReference>
<protein>
    <submittedName>
        <fullName evidence="1">PhzF family phenazine biosynthesis protein</fullName>
    </submittedName>
</protein>
<dbReference type="SUPFAM" id="SSF54506">
    <property type="entry name" value="Diaminopimelate epimerase-like"/>
    <property type="match status" value="1"/>
</dbReference>
<dbReference type="AlphaFoldDB" id="A0A7W8E8I5"/>
<name>A0A7W8E8I5_9BACT</name>
<dbReference type="InterPro" id="IPR003719">
    <property type="entry name" value="Phenazine_PhzF-like"/>
</dbReference>
<reference evidence="1 2" key="1">
    <citation type="submission" date="2020-08" db="EMBL/GenBank/DDBJ databases">
        <title>Genomic Encyclopedia of Type Strains, Phase IV (KMG-V): Genome sequencing to study the core and pangenomes of soil and plant-associated prokaryotes.</title>
        <authorList>
            <person name="Whitman W."/>
        </authorList>
    </citation>
    <scope>NUCLEOTIDE SEQUENCE [LARGE SCALE GENOMIC DNA]</scope>
    <source>
        <strain evidence="1 2">X5P3</strain>
    </source>
</reference>
<dbReference type="GO" id="GO:0016853">
    <property type="term" value="F:isomerase activity"/>
    <property type="evidence" value="ECO:0007669"/>
    <property type="project" value="TreeGrafter"/>
</dbReference>